<reference evidence="1" key="1">
    <citation type="submission" date="2023-01" db="EMBL/GenBank/DDBJ databases">
        <title>Human gut microbiome strain richness.</title>
        <authorList>
            <person name="Chen-Liaw A."/>
        </authorList>
    </citation>
    <scope>NUCLEOTIDE SEQUENCE</scope>
    <source>
        <strain evidence="1">1001095st1_G4_1001095IJ_161003</strain>
    </source>
</reference>
<evidence type="ECO:0000313" key="2">
    <source>
        <dbReference type="Proteomes" id="UP001210204"/>
    </source>
</evidence>
<evidence type="ECO:0000313" key="1">
    <source>
        <dbReference type="EMBL" id="MDB8614058.1"/>
    </source>
</evidence>
<dbReference type="EMBL" id="JAQMJT010000006">
    <property type="protein sequence ID" value="MDB8614058.1"/>
    <property type="molecule type" value="Genomic_DNA"/>
</dbReference>
<sequence length="53" mass="6178">MTKHSYVAKFKRKDETVFTKRFLASDLFEAVEHALEYGTKRDILYLDLVPAGQ</sequence>
<dbReference type="AlphaFoldDB" id="A0AAW6DBW0"/>
<comment type="caution">
    <text evidence="1">The sequence shown here is derived from an EMBL/GenBank/DDBJ whole genome shotgun (WGS) entry which is preliminary data.</text>
</comment>
<organism evidence="1 2">
    <name type="scientific">Streptococcus salivarius</name>
    <dbReference type="NCBI Taxonomy" id="1304"/>
    <lineage>
        <taxon>Bacteria</taxon>
        <taxon>Bacillati</taxon>
        <taxon>Bacillota</taxon>
        <taxon>Bacilli</taxon>
        <taxon>Lactobacillales</taxon>
        <taxon>Streptococcaceae</taxon>
        <taxon>Streptococcus</taxon>
    </lineage>
</organism>
<accession>A0AAW6DBW0</accession>
<name>A0AAW6DBW0_STRSL</name>
<dbReference type="Proteomes" id="UP001210204">
    <property type="component" value="Unassembled WGS sequence"/>
</dbReference>
<gene>
    <name evidence="1" type="ORF">PNU26_06560</name>
</gene>
<protein>
    <submittedName>
        <fullName evidence="1">Uncharacterized protein</fullName>
    </submittedName>
</protein>
<proteinExistence type="predicted"/>
<dbReference type="RefSeq" id="WP_181717495.1">
    <property type="nucleotide sequence ID" value="NZ_JADOZZ010000004.1"/>
</dbReference>